<evidence type="ECO:0000256" key="2">
    <source>
        <dbReference type="SAM" id="MobiDB-lite"/>
    </source>
</evidence>
<dbReference type="Proteomes" id="UP000076858">
    <property type="component" value="Unassembled WGS sequence"/>
</dbReference>
<name>A0A162PW64_9CRUS</name>
<gene>
    <name evidence="3" type="ORF">APZ42_014441</name>
</gene>
<proteinExistence type="predicted"/>
<comment type="caution">
    <text evidence="3">The sequence shown here is derived from an EMBL/GenBank/DDBJ whole genome shotgun (WGS) entry which is preliminary data.</text>
</comment>
<protein>
    <submittedName>
        <fullName evidence="3">Uncharacterized protein</fullName>
    </submittedName>
</protein>
<evidence type="ECO:0000313" key="3">
    <source>
        <dbReference type="EMBL" id="KZS19201.1"/>
    </source>
</evidence>
<organism evidence="3 4">
    <name type="scientific">Daphnia magna</name>
    <dbReference type="NCBI Taxonomy" id="35525"/>
    <lineage>
        <taxon>Eukaryota</taxon>
        <taxon>Metazoa</taxon>
        <taxon>Ecdysozoa</taxon>
        <taxon>Arthropoda</taxon>
        <taxon>Crustacea</taxon>
        <taxon>Branchiopoda</taxon>
        <taxon>Diplostraca</taxon>
        <taxon>Cladocera</taxon>
        <taxon>Anomopoda</taxon>
        <taxon>Daphniidae</taxon>
        <taxon>Daphnia</taxon>
    </lineage>
</organism>
<evidence type="ECO:0000256" key="1">
    <source>
        <dbReference type="SAM" id="Coils"/>
    </source>
</evidence>
<accession>A0A162PW64</accession>
<feature type="region of interest" description="Disordered" evidence="2">
    <location>
        <begin position="123"/>
        <end position="147"/>
    </location>
</feature>
<dbReference type="AlphaFoldDB" id="A0A162PW64"/>
<sequence>MRNIAPNSGNEPIVASTTDPRNVSALFETLLGNEERFENAYAVVTTTTAAEFNSSLCIVQVAIETYKQQLEELEINKNQQIQKLETENGELQDTINNLKKEIEGMNNIELEIPLQQQTNIILDPNNNEEDSTSHTHESEDESDVTNLQNNELTKYPTTQPFTIPLRIKQHLEKKVNEIVSEDWTIDTIKNSKYTIYKFTSELMSSIFTNEYLKSEYYNF</sequence>
<dbReference type="EMBL" id="LRGB01000425">
    <property type="protein sequence ID" value="KZS19201.1"/>
    <property type="molecule type" value="Genomic_DNA"/>
</dbReference>
<keyword evidence="4" id="KW-1185">Reference proteome</keyword>
<keyword evidence="1" id="KW-0175">Coiled coil</keyword>
<reference evidence="3 4" key="1">
    <citation type="submission" date="2016-03" db="EMBL/GenBank/DDBJ databases">
        <title>EvidentialGene: Evidence-directed Construction of Genes on Genomes.</title>
        <authorList>
            <person name="Gilbert D.G."/>
            <person name="Choi J.-H."/>
            <person name="Mockaitis K."/>
            <person name="Colbourne J."/>
            <person name="Pfrender M."/>
        </authorList>
    </citation>
    <scope>NUCLEOTIDE SEQUENCE [LARGE SCALE GENOMIC DNA]</scope>
    <source>
        <strain evidence="3 4">Xinb3</strain>
        <tissue evidence="3">Complete organism</tissue>
    </source>
</reference>
<evidence type="ECO:0000313" key="4">
    <source>
        <dbReference type="Proteomes" id="UP000076858"/>
    </source>
</evidence>
<feature type="coiled-coil region" evidence="1">
    <location>
        <begin position="63"/>
        <end position="108"/>
    </location>
</feature>